<dbReference type="RefSeq" id="XP_022462638.1">
    <property type="nucleotide sequence ID" value="XM_022611206.1"/>
</dbReference>
<keyword evidence="3" id="KW-1185">Reference proteome</keyword>
<dbReference type="OMA" id="LVCCNTQ"/>
<name>J7RU91_HUIN7</name>
<dbReference type="STRING" id="1071383.J7RU91"/>
<gene>
    <name evidence="2" type="primary">KNAG0A07390</name>
    <name evidence="2" type="ordered locus">KNAG_0A07390</name>
</gene>
<evidence type="ECO:0000313" key="3">
    <source>
        <dbReference type="Proteomes" id="UP000006310"/>
    </source>
</evidence>
<keyword evidence="1" id="KW-0853">WD repeat</keyword>
<dbReference type="Proteomes" id="UP000006310">
    <property type="component" value="Chromosome 1"/>
</dbReference>
<dbReference type="eggNOG" id="ENOG502QU4T">
    <property type="taxonomic scope" value="Eukaryota"/>
</dbReference>
<dbReference type="SUPFAM" id="SSF50978">
    <property type="entry name" value="WD40 repeat-like"/>
    <property type="match status" value="1"/>
</dbReference>
<dbReference type="Gene3D" id="2.130.10.10">
    <property type="entry name" value="YVTN repeat-like/Quinoprotein amine dehydrogenase"/>
    <property type="match status" value="1"/>
</dbReference>
<dbReference type="KEGG" id="kng:KNAG_0A07390"/>
<protein>
    <submittedName>
        <fullName evidence="2">Uncharacterized protein</fullName>
    </submittedName>
</protein>
<dbReference type="InterPro" id="IPR015943">
    <property type="entry name" value="WD40/YVTN_repeat-like_dom_sf"/>
</dbReference>
<dbReference type="OrthoDB" id="7668193at2759"/>
<dbReference type="EMBL" id="HE978314">
    <property type="protein sequence ID" value="CCK68392.1"/>
    <property type="molecule type" value="Genomic_DNA"/>
</dbReference>
<reference evidence="3" key="2">
    <citation type="submission" date="2012-08" db="EMBL/GenBank/DDBJ databases">
        <title>Genome sequence of Kazachstania naganishii.</title>
        <authorList>
            <person name="Gordon J.L."/>
            <person name="Armisen D."/>
            <person name="Proux-Wera E."/>
            <person name="OhEigeartaigh S.S."/>
            <person name="Byrne K.P."/>
            <person name="Wolfe K.H."/>
        </authorList>
    </citation>
    <scope>NUCLEOTIDE SEQUENCE [LARGE SCALE GENOMIC DNA]</scope>
    <source>
        <strain evidence="3">ATCC MYA-139 / BCRC 22969 / CBS 8797 / CCRC 22969 / KCTC 17520 / NBRC 10181 / NCYC 3082</strain>
    </source>
</reference>
<dbReference type="InterPro" id="IPR036322">
    <property type="entry name" value="WD40_repeat_dom_sf"/>
</dbReference>
<dbReference type="SMART" id="SM00320">
    <property type="entry name" value="WD40"/>
    <property type="match status" value="2"/>
</dbReference>
<organism evidence="2 3">
    <name type="scientific">Huiozyma naganishii (strain ATCC MYA-139 / BCRC 22969 / CBS 8797 / KCTC 17520 / NBRC 10181 / NCYC 3082 / Yp74L-3)</name>
    <name type="common">Yeast</name>
    <name type="synonym">Kazachstania naganishii</name>
    <dbReference type="NCBI Taxonomy" id="1071383"/>
    <lineage>
        <taxon>Eukaryota</taxon>
        <taxon>Fungi</taxon>
        <taxon>Dikarya</taxon>
        <taxon>Ascomycota</taxon>
        <taxon>Saccharomycotina</taxon>
        <taxon>Saccharomycetes</taxon>
        <taxon>Saccharomycetales</taxon>
        <taxon>Saccharomycetaceae</taxon>
        <taxon>Huiozyma</taxon>
    </lineage>
</organism>
<accession>J7RU91</accession>
<dbReference type="HOGENOM" id="CLU_045414_1_0_1"/>
<dbReference type="AlphaFoldDB" id="J7RU91"/>
<dbReference type="GeneID" id="34524027"/>
<evidence type="ECO:0000313" key="2">
    <source>
        <dbReference type="EMBL" id="CCK68392.1"/>
    </source>
</evidence>
<feature type="repeat" description="WD" evidence="1">
    <location>
        <begin position="11"/>
        <end position="54"/>
    </location>
</feature>
<reference evidence="2 3" key="1">
    <citation type="journal article" date="2011" name="Proc. Natl. Acad. Sci. U.S.A.">
        <title>Evolutionary erosion of yeast sex chromosomes by mating-type switching accidents.</title>
        <authorList>
            <person name="Gordon J.L."/>
            <person name="Armisen D."/>
            <person name="Proux-Wera E."/>
            <person name="Oheigeartaigh S.S."/>
            <person name="Byrne K.P."/>
            <person name="Wolfe K.H."/>
        </authorList>
    </citation>
    <scope>NUCLEOTIDE SEQUENCE [LARGE SCALE GENOMIC DNA]</scope>
    <source>
        <strain evidence="3">ATCC MYA-139 / BCRC 22969 / CBS 8797 / CCRC 22969 / KCTC 17520 / NBRC 10181 / NCYC 3082</strain>
    </source>
</reference>
<dbReference type="InterPro" id="IPR001680">
    <property type="entry name" value="WD40_rpt"/>
</dbReference>
<proteinExistence type="predicted"/>
<evidence type="ECO:0000256" key="1">
    <source>
        <dbReference type="PROSITE-ProRule" id="PRU00221"/>
    </source>
</evidence>
<dbReference type="PROSITE" id="PS50082">
    <property type="entry name" value="WD_REPEATS_2"/>
    <property type="match status" value="1"/>
</dbReference>
<sequence>MDDTKLPDYTLRAHTCAVTTVLVVDDCHTPTLVSTDEKGRIIVWDLITRRSVRSHQLESGAAITATQYVEPNLLACLSKEDCSLRLYNLATLEEIFEMKVNTMSFANFVIARSENGLLTLFCCSTTNPEAIDCYTIDVTTKRLKRVAKELHFGESIANVLPDGLPKIDKLGLVMKFISHDSGTMFIGFESGIIIGFRLVFDSISDGDCLVVVTHVSAPHCPRPILSLEIDVNNRAKLLGSSTDTIIATDTIITTDTCAVSDMKSRAGITTSNDLAFITSEIHDTHTRKIYDIKSLSKYLLWSTWTGKSYSSKVDTSFIEKYWKSKSSLIPIESSQGSFDKNKADPKVSRYVKTKCITGFDSHCYSCRFGVRMDSVALSDRSKERRLLQFAEHSWYIIGYEDGSISLYRLK</sequence>